<dbReference type="PROSITE" id="PS51683">
    <property type="entry name" value="SAM_OMT_II"/>
    <property type="match status" value="1"/>
</dbReference>
<dbReference type="Pfam" id="PF00891">
    <property type="entry name" value="Methyltransf_2"/>
    <property type="match status" value="1"/>
</dbReference>
<keyword evidence="3" id="KW-0949">S-adenosyl-L-methionine</keyword>
<dbReference type="Gene3D" id="1.10.10.10">
    <property type="entry name" value="Winged helix-like DNA-binding domain superfamily/Winged helix DNA-binding domain"/>
    <property type="match status" value="1"/>
</dbReference>
<gene>
    <name evidence="5" type="ORF">GMOD_00001671</name>
</gene>
<protein>
    <submittedName>
        <fullName evidence="5">Fusarubin cluster-methyltransferase</fullName>
    </submittedName>
</protein>
<proteinExistence type="predicted"/>
<dbReference type="Proteomes" id="UP000265663">
    <property type="component" value="Unassembled WGS sequence"/>
</dbReference>
<dbReference type="OrthoDB" id="1606438at2759"/>
<reference evidence="5 6" key="1">
    <citation type="journal article" date="2014" name="PLoS ONE">
        <title>De novo Genome Assembly of the Fungal Plant Pathogen Pyrenophora semeniperda.</title>
        <authorList>
            <person name="Soliai M.M."/>
            <person name="Meyer S.E."/>
            <person name="Udall J.A."/>
            <person name="Elzinga D.E."/>
            <person name="Hermansen R.A."/>
            <person name="Bodily P.M."/>
            <person name="Hart A.A."/>
            <person name="Coleman C.E."/>
        </authorList>
    </citation>
    <scope>NUCLEOTIDE SEQUENCE [LARGE SCALE GENOMIC DNA]</scope>
    <source>
        <strain evidence="5 6">CCB06</strain>
        <tissue evidence="5">Mycelium</tissue>
    </source>
</reference>
<keyword evidence="6" id="KW-1185">Reference proteome</keyword>
<dbReference type="EMBL" id="KE747810">
    <property type="protein sequence ID" value="RMZ67708.1"/>
    <property type="molecule type" value="Genomic_DNA"/>
</dbReference>
<keyword evidence="1 5" id="KW-0489">Methyltransferase</keyword>
<dbReference type="SUPFAM" id="SSF53335">
    <property type="entry name" value="S-adenosyl-L-methionine-dependent methyltransferases"/>
    <property type="match status" value="1"/>
</dbReference>
<organism evidence="5 6">
    <name type="scientific">Pyrenophora seminiperda CCB06</name>
    <dbReference type="NCBI Taxonomy" id="1302712"/>
    <lineage>
        <taxon>Eukaryota</taxon>
        <taxon>Fungi</taxon>
        <taxon>Dikarya</taxon>
        <taxon>Ascomycota</taxon>
        <taxon>Pezizomycotina</taxon>
        <taxon>Dothideomycetes</taxon>
        <taxon>Pleosporomycetidae</taxon>
        <taxon>Pleosporales</taxon>
        <taxon>Pleosporineae</taxon>
        <taxon>Pleosporaceae</taxon>
        <taxon>Pyrenophora</taxon>
    </lineage>
</organism>
<evidence type="ECO:0000313" key="6">
    <source>
        <dbReference type="Proteomes" id="UP000265663"/>
    </source>
</evidence>
<dbReference type="Gene3D" id="3.40.50.150">
    <property type="entry name" value="Vaccinia Virus protein VP39"/>
    <property type="match status" value="1"/>
</dbReference>
<evidence type="ECO:0000313" key="5">
    <source>
        <dbReference type="EMBL" id="RMZ67708.1"/>
    </source>
</evidence>
<dbReference type="InterPro" id="IPR016461">
    <property type="entry name" value="COMT-like"/>
</dbReference>
<dbReference type="AlphaFoldDB" id="A0A3M7LZS5"/>
<dbReference type="PANTHER" id="PTHR43712:SF19">
    <property type="entry name" value="DUAL O-METHYLTRANSFERASE_FAD-DEPENDENT MONOOXYGENASE ELCB"/>
    <property type="match status" value="1"/>
</dbReference>
<dbReference type="InterPro" id="IPR001077">
    <property type="entry name" value="COMT_C"/>
</dbReference>
<feature type="domain" description="O-methyltransferase C-terminal" evidence="4">
    <location>
        <begin position="207"/>
        <end position="415"/>
    </location>
</feature>
<dbReference type="InterPro" id="IPR029063">
    <property type="entry name" value="SAM-dependent_MTases_sf"/>
</dbReference>
<name>A0A3M7LZS5_9PLEO</name>
<dbReference type="PANTHER" id="PTHR43712">
    <property type="entry name" value="PUTATIVE (AFU_ORTHOLOGUE AFUA_4G14580)-RELATED"/>
    <property type="match status" value="1"/>
</dbReference>
<evidence type="ECO:0000256" key="1">
    <source>
        <dbReference type="ARBA" id="ARBA00022603"/>
    </source>
</evidence>
<keyword evidence="2 5" id="KW-0808">Transferase</keyword>
<dbReference type="SUPFAM" id="SSF46785">
    <property type="entry name" value="Winged helix' DNA-binding domain"/>
    <property type="match status" value="1"/>
</dbReference>
<dbReference type="GO" id="GO:0008171">
    <property type="term" value="F:O-methyltransferase activity"/>
    <property type="evidence" value="ECO:0007669"/>
    <property type="project" value="InterPro"/>
</dbReference>
<evidence type="ECO:0000256" key="2">
    <source>
        <dbReference type="ARBA" id="ARBA00022679"/>
    </source>
</evidence>
<dbReference type="GO" id="GO:0032259">
    <property type="term" value="P:methylation"/>
    <property type="evidence" value="ECO:0007669"/>
    <property type="project" value="UniProtKB-KW"/>
</dbReference>
<sequence>MNSQLQKIQRTALTAVTIYALRVAAFAPRLDIVSRSCFGTRDRVRRSRRDSQFAFGELSGEPRFRIMLYTMTVIKETDSKQLIQEASSFITQNLIRQQQHYCLQFLCHFRILDLIALPPQCTSYADVAAKANVPVMRLKAIARMAMTAGFLCETVDGHLSHTPLSGIFVQNEHLRIQLYHMVEQTIPLMAAFTRATEMWRETQVPNQTAYNISAKTDLPFFEHLKSDPEISNEFDSYMKSQAVVNSGAKVEHLLRSFDWASLRQGATVVDVGGGSGATAATLATAHPKLRVVIQDLPAPISNARAFVETLPKDVSGRIELQEHDMFKEQPIKNADVYLLRTIIHDWPDEEAVSILRRVVAAMGPQSHLAIMDMVLPIPGTESPESEAALRQKDLAMIQTFNAKEREMEQWLELIRAVDPRIHVREVRRPEGAQHSVLDVTFRENVPTS</sequence>
<evidence type="ECO:0000256" key="3">
    <source>
        <dbReference type="ARBA" id="ARBA00022691"/>
    </source>
</evidence>
<dbReference type="InterPro" id="IPR036390">
    <property type="entry name" value="WH_DNA-bd_sf"/>
</dbReference>
<evidence type="ECO:0000259" key="4">
    <source>
        <dbReference type="Pfam" id="PF00891"/>
    </source>
</evidence>
<dbReference type="InterPro" id="IPR036388">
    <property type="entry name" value="WH-like_DNA-bd_sf"/>
</dbReference>
<accession>A0A3M7LZS5</accession>